<evidence type="ECO:0000259" key="11">
    <source>
        <dbReference type="PROSITE" id="PS51755"/>
    </source>
</evidence>
<dbReference type="STRING" id="1527.SAMN04489757_1508"/>
<dbReference type="SMART" id="SM00862">
    <property type="entry name" value="Trans_reg_C"/>
    <property type="match status" value="1"/>
</dbReference>
<gene>
    <name evidence="12" type="ORF">SAMN04489757_1508</name>
</gene>
<feature type="DNA-binding region" description="OmpR/PhoB-type" evidence="9">
    <location>
        <begin position="133"/>
        <end position="233"/>
    </location>
</feature>
<dbReference type="InterPro" id="IPR001789">
    <property type="entry name" value="Sig_transdc_resp-reg_receiver"/>
</dbReference>
<evidence type="ECO:0000313" key="13">
    <source>
        <dbReference type="Proteomes" id="UP000198806"/>
    </source>
</evidence>
<evidence type="ECO:0000313" key="12">
    <source>
        <dbReference type="EMBL" id="SFO62805.1"/>
    </source>
</evidence>
<keyword evidence="4" id="KW-0805">Transcription regulation</keyword>
<protein>
    <recommendedName>
        <fullName evidence="1">Stage 0 sporulation protein A homolog</fullName>
    </recommendedName>
</protein>
<dbReference type="FunFam" id="1.10.10.10:FF:000018">
    <property type="entry name" value="DNA-binding response regulator ResD"/>
    <property type="match status" value="1"/>
</dbReference>
<dbReference type="InterPro" id="IPR011006">
    <property type="entry name" value="CheY-like_superfamily"/>
</dbReference>
<proteinExistence type="predicted"/>
<dbReference type="AlphaFoldDB" id="A0A1I5IQF3"/>
<dbReference type="InterPro" id="IPR001867">
    <property type="entry name" value="OmpR/PhoB-type_DNA-bd"/>
</dbReference>
<reference evidence="12 13" key="1">
    <citation type="submission" date="2016-10" db="EMBL/GenBank/DDBJ databases">
        <authorList>
            <person name="de Groot N.N."/>
        </authorList>
    </citation>
    <scope>NUCLEOTIDE SEQUENCE [LARGE SCALE GENOMIC DNA]</scope>
    <source>
        <strain evidence="12 13">DSM 1283</strain>
    </source>
</reference>
<dbReference type="EMBL" id="FOWD01000050">
    <property type="protein sequence ID" value="SFO62805.1"/>
    <property type="molecule type" value="Genomic_DNA"/>
</dbReference>
<evidence type="ECO:0000256" key="6">
    <source>
        <dbReference type="ARBA" id="ARBA00023163"/>
    </source>
</evidence>
<dbReference type="PANTHER" id="PTHR48111">
    <property type="entry name" value="REGULATOR OF RPOS"/>
    <property type="match status" value="1"/>
</dbReference>
<keyword evidence="13" id="KW-1185">Reference proteome</keyword>
<dbReference type="SUPFAM" id="SSF52172">
    <property type="entry name" value="CheY-like"/>
    <property type="match status" value="1"/>
</dbReference>
<dbReference type="OrthoDB" id="9790442at2"/>
<evidence type="ECO:0000256" key="2">
    <source>
        <dbReference type="ARBA" id="ARBA00022553"/>
    </source>
</evidence>
<dbReference type="PANTHER" id="PTHR48111:SF40">
    <property type="entry name" value="PHOSPHATE REGULON TRANSCRIPTIONAL REGULATORY PROTEIN PHOB"/>
    <property type="match status" value="1"/>
</dbReference>
<dbReference type="Gene3D" id="3.40.50.2300">
    <property type="match status" value="1"/>
</dbReference>
<organism evidence="12 13">
    <name type="scientific">Anaerocolumna aminovalerica</name>
    <dbReference type="NCBI Taxonomy" id="1527"/>
    <lineage>
        <taxon>Bacteria</taxon>
        <taxon>Bacillati</taxon>
        <taxon>Bacillota</taxon>
        <taxon>Clostridia</taxon>
        <taxon>Lachnospirales</taxon>
        <taxon>Lachnospiraceae</taxon>
        <taxon>Anaerocolumna</taxon>
    </lineage>
</organism>
<dbReference type="Pfam" id="PF00072">
    <property type="entry name" value="Response_reg"/>
    <property type="match status" value="1"/>
</dbReference>
<feature type="domain" description="Response regulatory" evidence="10">
    <location>
        <begin position="7"/>
        <end position="119"/>
    </location>
</feature>
<dbReference type="Proteomes" id="UP000198806">
    <property type="component" value="Unassembled WGS sequence"/>
</dbReference>
<comment type="function">
    <text evidence="7">May play the central regulatory role in sporulation. It may be an element of the effector pathway responsible for the activation of sporulation genes in response to nutritional stress. Spo0A may act in concert with spo0H (a sigma factor) to control the expression of some genes that are critical to the sporulation process.</text>
</comment>
<evidence type="ECO:0000256" key="7">
    <source>
        <dbReference type="ARBA" id="ARBA00024867"/>
    </source>
</evidence>
<evidence type="ECO:0000259" key="10">
    <source>
        <dbReference type="PROSITE" id="PS50110"/>
    </source>
</evidence>
<keyword evidence="2 8" id="KW-0597">Phosphoprotein</keyword>
<keyword evidence="3" id="KW-0902">Two-component regulatory system</keyword>
<evidence type="ECO:0000256" key="3">
    <source>
        <dbReference type="ARBA" id="ARBA00023012"/>
    </source>
</evidence>
<evidence type="ECO:0000256" key="5">
    <source>
        <dbReference type="ARBA" id="ARBA00023125"/>
    </source>
</evidence>
<dbReference type="PROSITE" id="PS51755">
    <property type="entry name" value="OMPR_PHOB"/>
    <property type="match status" value="1"/>
</dbReference>
<dbReference type="GO" id="GO:0000976">
    <property type="term" value="F:transcription cis-regulatory region binding"/>
    <property type="evidence" value="ECO:0007669"/>
    <property type="project" value="TreeGrafter"/>
</dbReference>
<name>A0A1I5IQF3_9FIRM</name>
<dbReference type="Gene3D" id="6.10.250.690">
    <property type="match status" value="1"/>
</dbReference>
<dbReference type="Pfam" id="PF00486">
    <property type="entry name" value="Trans_reg_C"/>
    <property type="match status" value="1"/>
</dbReference>
<dbReference type="FunFam" id="3.40.50.2300:FF:000001">
    <property type="entry name" value="DNA-binding response regulator PhoB"/>
    <property type="match status" value="1"/>
</dbReference>
<evidence type="ECO:0000256" key="9">
    <source>
        <dbReference type="PROSITE-ProRule" id="PRU01091"/>
    </source>
</evidence>
<feature type="modified residue" description="4-aspartylphosphate" evidence="8">
    <location>
        <position position="55"/>
    </location>
</feature>
<dbReference type="SMART" id="SM00448">
    <property type="entry name" value="REC"/>
    <property type="match status" value="1"/>
</dbReference>
<dbReference type="InterPro" id="IPR039420">
    <property type="entry name" value="WalR-like"/>
</dbReference>
<dbReference type="CDD" id="cd00383">
    <property type="entry name" value="trans_reg_C"/>
    <property type="match status" value="1"/>
</dbReference>
<dbReference type="PROSITE" id="PS50110">
    <property type="entry name" value="RESPONSE_REGULATORY"/>
    <property type="match status" value="1"/>
</dbReference>
<keyword evidence="6" id="KW-0804">Transcription</keyword>
<dbReference type="RefSeq" id="WP_091688783.1">
    <property type="nucleotide sequence ID" value="NZ_BAABFM010000030.1"/>
</dbReference>
<dbReference type="GO" id="GO:0000156">
    <property type="term" value="F:phosphorelay response regulator activity"/>
    <property type="evidence" value="ECO:0007669"/>
    <property type="project" value="TreeGrafter"/>
</dbReference>
<dbReference type="CDD" id="cd17574">
    <property type="entry name" value="REC_OmpR"/>
    <property type="match status" value="1"/>
</dbReference>
<accession>A0A1I5IQF3</accession>
<evidence type="ECO:0000256" key="1">
    <source>
        <dbReference type="ARBA" id="ARBA00018672"/>
    </source>
</evidence>
<evidence type="ECO:0000256" key="8">
    <source>
        <dbReference type="PROSITE-ProRule" id="PRU00169"/>
    </source>
</evidence>
<feature type="domain" description="OmpR/PhoB-type" evidence="11">
    <location>
        <begin position="133"/>
        <end position="233"/>
    </location>
</feature>
<dbReference type="Gene3D" id="1.10.10.10">
    <property type="entry name" value="Winged helix-like DNA-binding domain superfamily/Winged helix DNA-binding domain"/>
    <property type="match status" value="1"/>
</dbReference>
<evidence type="ECO:0000256" key="4">
    <source>
        <dbReference type="ARBA" id="ARBA00023015"/>
    </source>
</evidence>
<keyword evidence="5 9" id="KW-0238">DNA-binding</keyword>
<sequence>MKENKINILVADDDADIREILEILLKAEGFDVIMASDGKKAIELVDENIDLIILDVAMPEKNGFQVCKEIRNVSIAPILFLTAKGMESDKAIGFSAGGDDYMVKPFSNAELIFRVKALLRRCYHYQPFNKEKKNIYKIDNIIMDDNTKSVTVDNIPITLTPIEYDILCLMMRYPNKVFSVQNLYESIWSQDYSYLDNNTIVVHISNLRKKIEKDPKNPQHLKSMWGRGYYVGESNKVF</sequence>
<dbReference type="GO" id="GO:0005829">
    <property type="term" value="C:cytosol"/>
    <property type="evidence" value="ECO:0007669"/>
    <property type="project" value="TreeGrafter"/>
</dbReference>
<dbReference type="GO" id="GO:0032993">
    <property type="term" value="C:protein-DNA complex"/>
    <property type="evidence" value="ECO:0007669"/>
    <property type="project" value="TreeGrafter"/>
</dbReference>
<dbReference type="InterPro" id="IPR036388">
    <property type="entry name" value="WH-like_DNA-bd_sf"/>
</dbReference>
<dbReference type="GO" id="GO:0006355">
    <property type="term" value="P:regulation of DNA-templated transcription"/>
    <property type="evidence" value="ECO:0007669"/>
    <property type="project" value="InterPro"/>
</dbReference>